<dbReference type="Proteomes" id="UP000190648">
    <property type="component" value="Unassembled WGS sequence"/>
</dbReference>
<sequence>MSGAAAGAERPEQQQQRVRLPGPALPVSAVGQNQLLQVLVQGDPAEPSEELQRAQEQWEALEQTQAELGGPLAAAPLPISFQEALQFFQRADLSQCRVRPRGGPFRK</sequence>
<feature type="region of interest" description="Disordered" evidence="1">
    <location>
        <begin position="1"/>
        <end position="25"/>
    </location>
</feature>
<evidence type="ECO:0000313" key="2">
    <source>
        <dbReference type="EMBL" id="OPJ83848.1"/>
    </source>
</evidence>
<accession>A0A1V4KHE1</accession>
<feature type="region of interest" description="Disordered" evidence="1">
    <location>
        <begin position="42"/>
        <end position="65"/>
    </location>
</feature>
<protein>
    <submittedName>
        <fullName evidence="2">Uncharacterized protein</fullName>
    </submittedName>
</protein>
<dbReference type="STRING" id="372326.A0A1V4KHE1"/>
<comment type="caution">
    <text evidence="2">The sequence shown here is derived from an EMBL/GenBank/DDBJ whole genome shotgun (WGS) entry which is preliminary data.</text>
</comment>
<dbReference type="AlphaFoldDB" id="A0A1V4KHE1"/>
<dbReference type="EMBL" id="LSYS01003157">
    <property type="protein sequence ID" value="OPJ83848.1"/>
    <property type="molecule type" value="Genomic_DNA"/>
</dbReference>
<organism evidence="2 3">
    <name type="scientific">Patagioenas fasciata monilis</name>
    <dbReference type="NCBI Taxonomy" id="372326"/>
    <lineage>
        <taxon>Eukaryota</taxon>
        <taxon>Metazoa</taxon>
        <taxon>Chordata</taxon>
        <taxon>Craniata</taxon>
        <taxon>Vertebrata</taxon>
        <taxon>Euteleostomi</taxon>
        <taxon>Archelosauria</taxon>
        <taxon>Archosauria</taxon>
        <taxon>Dinosauria</taxon>
        <taxon>Saurischia</taxon>
        <taxon>Theropoda</taxon>
        <taxon>Coelurosauria</taxon>
        <taxon>Aves</taxon>
        <taxon>Neognathae</taxon>
        <taxon>Neoaves</taxon>
        <taxon>Columbimorphae</taxon>
        <taxon>Columbiformes</taxon>
        <taxon>Columbidae</taxon>
        <taxon>Patagioenas</taxon>
    </lineage>
</organism>
<proteinExistence type="predicted"/>
<reference evidence="2 3" key="1">
    <citation type="submission" date="2016-02" db="EMBL/GenBank/DDBJ databases">
        <title>Band-tailed pigeon sequencing and assembly.</title>
        <authorList>
            <person name="Soares A.E."/>
            <person name="Novak B.J."/>
            <person name="Rice E.S."/>
            <person name="O'Connell B."/>
            <person name="Chang D."/>
            <person name="Weber S."/>
            <person name="Shapiro B."/>
        </authorList>
    </citation>
    <scope>NUCLEOTIDE SEQUENCE [LARGE SCALE GENOMIC DNA]</scope>
    <source>
        <strain evidence="2">BTP2013</strain>
        <tissue evidence="2">Blood</tissue>
    </source>
</reference>
<evidence type="ECO:0000313" key="3">
    <source>
        <dbReference type="Proteomes" id="UP000190648"/>
    </source>
</evidence>
<gene>
    <name evidence="2" type="ORF">AV530_004052</name>
</gene>
<name>A0A1V4KHE1_PATFA</name>
<keyword evidence="3" id="KW-1185">Reference proteome</keyword>
<evidence type="ECO:0000256" key="1">
    <source>
        <dbReference type="SAM" id="MobiDB-lite"/>
    </source>
</evidence>